<dbReference type="Proteomes" id="UP000664617">
    <property type="component" value="Unassembled WGS sequence"/>
</dbReference>
<accession>A0ABS3I4V5</accession>
<dbReference type="EMBL" id="JAFMPK010000009">
    <property type="protein sequence ID" value="MBO0607651.1"/>
    <property type="molecule type" value="Genomic_DNA"/>
</dbReference>
<reference evidence="4" key="2">
    <citation type="submission" date="2023-07" db="EMBL/GenBank/DDBJ databases">
        <title>Myceligenerans salitolerans sp. nov., a halotolerant actinomycete isolated from a salt lake in Xinjiang, China.</title>
        <authorList>
            <person name="Guan T."/>
        </authorList>
    </citation>
    <scope>NUCLEOTIDE SEQUENCE [LARGE SCALE GENOMIC DNA]</scope>
    <source>
        <strain evidence="4">XHU 5031</strain>
    </source>
</reference>
<dbReference type="RefSeq" id="WP_207273571.1">
    <property type="nucleotide sequence ID" value="NZ_JAFMPK010000009.1"/>
</dbReference>
<gene>
    <name evidence="3" type="ORF">J0911_01240</name>
</gene>
<keyword evidence="4" id="KW-1185">Reference proteome</keyword>
<organism evidence="3 4">
    <name type="scientific">Myceligenerans salitolerans</name>
    <dbReference type="NCBI Taxonomy" id="1230528"/>
    <lineage>
        <taxon>Bacteria</taxon>
        <taxon>Bacillati</taxon>
        <taxon>Actinomycetota</taxon>
        <taxon>Actinomycetes</taxon>
        <taxon>Micrococcales</taxon>
        <taxon>Promicromonosporaceae</taxon>
        <taxon>Myceligenerans</taxon>
    </lineage>
</organism>
<evidence type="ECO:0000313" key="4">
    <source>
        <dbReference type="Proteomes" id="UP000664617"/>
    </source>
</evidence>
<feature type="region of interest" description="Disordered" evidence="1">
    <location>
        <begin position="132"/>
        <end position="160"/>
    </location>
</feature>
<keyword evidence="2" id="KW-0472">Membrane</keyword>
<protein>
    <submittedName>
        <fullName evidence="3">Uncharacterized protein</fullName>
    </submittedName>
</protein>
<keyword evidence="2" id="KW-1133">Transmembrane helix</keyword>
<reference evidence="3 4" key="1">
    <citation type="submission" date="2021-03" db="EMBL/GenBank/DDBJ databases">
        <authorList>
            <person name="Xin L."/>
        </authorList>
    </citation>
    <scope>NUCLEOTIDE SEQUENCE [LARGE SCALE GENOMIC DNA]</scope>
    <source>
        <strain evidence="3 4">XHU 5031</strain>
    </source>
</reference>
<feature type="transmembrane region" description="Helical" evidence="2">
    <location>
        <begin position="30"/>
        <end position="49"/>
    </location>
</feature>
<name>A0ABS3I4V5_9MICO</name>
<keyword evidence="2" id="KW-0812">Transmembrane</keyword>
<sequence>MTVIRKVVAPLPVSSAGAPDGSRSRRTSRVFAGLLALLLLSVIVGMLQLGRTAGVTAGPEGAERDARAAALDRSFVTAVDESARVVTVDMSRDPEAVYSWMNDADAGAGLDGWTVEVAGLDLPDGKQRAALDAASSEAEGDRAVEPQSCPDLPTEPRTDGTATVPYLGCDPATGHEPPAAPVRGGLRHSLGTAVDVVLAELMPGADLSASEAVVTDGRAVVDLPATFPRAAAAAPVPAHEIDRALVFTAHSNGALDSVRFRVAGDCLAYALAVDGDVCATVPLPVELGTEE</sequence>
<evidence type="ECO:0000256" key="2">
    <source>
        <dbReference type="SAM" id="Phobius"/>
    </source>
</evidence>
<proteinExistence type="predicted"/>
<evidence type="ECO:0000313" key="3">
    <source>
        <dbReference type="EMBL" id="MBO0607651.1"/>
    </source>
</evidence>
<comment type="caution">
    <text evidence="3">The sequence shown here is derived from an EMBL/GenBank/DDBJ whole genome shotgun (WGS) entry which is preliminary data.</text>
</comment>
<evidence type="ECO:0000256" key="1">
    <source>
        <dbReference type="SAM" id="MobiDB-lite"/>
    </source>
</evidence>